<keyword evidence="1" id="KW-1133">Transmembrane helix</keyword>
<accession>K5W1H9</accession>
<dbReference type="RefSeq" id="XP_007393059.1">
    <property type="nucleotide sequence ID" value="XM_007392997.1"/>
</dbReference>
<gene>
    <name evidence="2" type="ORF">PHACADRAFT_251515</name>
</gene>
<reference evidence="2 3" key="1">
    <citation type="journal article" date="2012" name="BMC Genomics">
        <title>Comparative genomics of the white-rot fungi, Phanerochaete carnosa and P. chrysosporium, to elucidate the genetic basis of the distinct wood types they colonize.</title>
        <authorList>
            <person name="Suzuki H."/>
            <person name="MacDonald J."/>
            <person name="Syed K."/>
            <person name="Salamov A."/>
            <person name="Hori C."/>
            <person name="Aerts A."/>
            <person name="Henrissat B."/>
            <person name="Wiebenga A."/>
            <person name="vanKuyk P.A."/>
            <person name="Barry K."/>
            <person name="Lindquist E."/>
            <person name="LaButti K."/>
            <person name="Lapidus A."/>
            <person name="Lucas S."/>
            <person name="Coutinho P."/>
            <person name="Gong Y."/>
            <person name="Samejima M."/>
            <person name="Mahadevan R."/>
            <person name="Abou-Zaid M."/>
            <person name="de Vries R.P."/>
            <person name="Igarashi K."/>
            <person name="Yadav J.S."/>
            <person name="Grigoriev I.V."/>
            <person name="Master E.R."/>
        </authorList>
    </citation>
    <scope>NUCLEOTIDE SEQUENCE [LARGE SCALE GENOMIC DNA]</scope>
    <source>
        <strain evidence="2 3">HHB-10118-sp</strain>
    </source>
</reference>
<dbReference type="GeneID" id="18915240"/>
<keyword evidence="1" id="KW-0812">Transmembrane</keyword>
<dbReference type="Proteomes" id="UP000008370">
    <property type="component" value="Unassembled WGS sequence"/>
</dbReference>
<feature type="transmembrane region" description="Helical" evidence="1">
    <location>
        <begin position="35"/>
        <end position="59"/>
    </location>
</feature>
<keyword evidence="1" id="KW-0472">Membrane</keyword>
<evidence type="ECO:0000313" key="2">
    <source>
        <dbReference type="EMBL" id="EKM57713.1"/>
    </source>
</evidence>
<sequence>MSEKRTPPPMATSELGTAVGNHTRLKYAAGGESKLTLMALSGVAATYLNVISLIGRLFYKDTV</sequence>
<evidence type="ECO:0000256" key="1">
    <source>
        <dbReference type="SAM" id="Phobius"/>
    </source>
</evidence>
<protein>
    <submittedName>
        <fullName evidence="2">Uncharacterized protein</fullName>
    </submittedName>
</protein>
<name>K5W1H9_PHACS</name>
<dbReference type="HOGENOM" id="CLU_2886552_0_0_1"/>
<dbReference type="AlphaFoldDB" id="K5W1H9"/>
<keyword evidence="3" id="KW-1185">Reference proteome</keyword>
<organism evidence="2 3">
    <name type="scientific">Phanerochaete carnosa (strain HHB-10118-sp)</name>
    <name type="common">White-rot fungus</name>
    <name type="synonym">Peniophora carnosa</name>
    <dbReference type="NCBI Taxonomy" id="650164"/>
    <lineage>
        <taxon>Eukaryota</taxon>
        <taxon>Fungi</taxon>
        <taxon>Dikarya</taxon>
        <taxon>Basidiomycota</taxon>
        <taxon>Agaricomycotina</taxon>
        <taxon>Agaricomycetes</taxon>
        <taxon>Polyporales</taxon>
        <taxon>Phanerochaetaceae</taxon>
        <taxon>Phanerochaete</taxon>
    </lineage>
</organism>
<dbReference type="InParanoid" id="K5W1H9"/>
<evidence type="ECO:0000313" key="3">
    <source>
        <dbReference type="Proteomes" id="UP000008370"/>
    </source>
</evidence>
<dbReference type="KEGG" id="pco:PHACADRAFT_251515"/>
<proteinExistence type="predicted"/>
<dbReference type="EMBL" id="JH930470">
    <property type="protein sequence ID" value="EKM57713.1"/>
    <property type="molecule type" value="Genomic_DNA"/>
</dbReference>